<keyword evidence="4 8" id="KW-0554">One-carbon metabolism</keyword>
<organism evidence="10">
    <name type="scientific">uncultured Pleomorphomonas sp</name>
    <dbReference type="NCBI Taxonomy" id="442121"/>
    <lineage>
        <taxon>Bacteria</taxon>
        <taxon>Pseudomonadati</taxon>
        <taxon>Pseudomonadota</taxon>
        <taxon>Alphaproteobacteria</taxon>
        <taxon>Hyphomicrobiales</taxon>
        <taxon>Pleomorphomonadaceae</taxon>
        <taxon>Pleomorphomonas</taxon>
        <taxon>environmental samples</taxon>
    </lineage>
</organism>
<evidence type="ECO:0000256" key="4">
    <source>
        <dbReference type="ARBA" id="ARBA00022563"/>
    </source>
</evidence>
<keyword evidence="5 8" id="KW-0521">NADP</keyword>
<dbReference type="GO" id="GO:0005829">
    <property type="term" value="C:cytosol"/>
    <property type="evidence" value="ECO:0007669"/>
    <property type="project" value="TreeGrafter"/>
</dbReference>
<dbReference type="AlphaFoldDB" id="A0A212L3T5"/>
<accession>A0A212L3T5</accession>
<evidence type="ECO:0000256" key="6">
    <source>
        <dbReference type="ARBA" id="ARBA00023002"/>
    </source>
</evidence>
<evidence type="ECO:0000256" key="8">
    <source>
        <dbReference type="PIRNR" id="PIRNR000194"/>
    </source>
</evidence>
<dbReference type="InterPro" id="IPR012259">
    <property type="entry name" value="DHFR"/>
</dbReference>
<dbReference type="CDD" id="cd00209">
    <property type="entry name" value="DHFR"/>
    <property type="match status" value="1"/>
</dbReference>
<feature type="domain" description="DHFR" evidence="9">
    <location>
        <begin position="5"/>
        <end position="169"/>
    </location>
</feature>
<dbReference type="GO" id="GO:0050661">
    <property type="term" value="F:NADP binding"/>
    <property type="evidence" value="ECO:0007669"/>
    <property type="project" value="InterPro"/>
</dbReference>
<dbReference type="PRINTS" id="PR00070">
    <property type="entry name" value="DHFR"/>
</dbReference>
<dbReference type="GO" id="GO:0046655">
    <property type="term" value="P:folic acid metabolic process"/>
    <property type="evidence" value="ECO:0007669"/>
    <property type="project" value="TreeGrafter"/>
</dbReference>
<evidence type="ECO:0000259" key="9">
    <source>
        <dbReference type="PROSITE" id="PS51330"/>
    </source>
</evidence>
<evidence type="ECO:0000256" key="1">
    <source>
        <dbReference type="ARBA" id="ARBA00004903"/>
    </source>
</evidence>
<protein>
    <recommendedName>
        <fullName evidence="3 8">Dihydrofolate reductase</fullName>
        <ecNumber evidence="3 8">1.5.1.3</ecNumber>
    </recommendedName>
</protein>
<dbReference type="PROSITE" id="PS51330">
    <property type="entry name" value="DHFR_2"/>
    <property type="match status" value="1"/>
</dbReference>
<dbReference type="GO" id="GO:0046654">
    <property type="term" value="P:tetrahydrofolate biosynthetic process"/>
    <property type="evidence" value="ECO:0007669"/>
    <property type="project" value="UniProtKB-UniPathway"/>
</dbReference>
<dbReference type="GO" id="GO:0006730">
    <property type="term" value="P:one-carbon metabolic process"/>
    <property type="evidence" value="ECO:0007669"/>
    <property type="project" value="UniProtKB-KW"/>
</dbReference>
<evidence type="ECO:0000256" key="2">
    <source>
        <dbReference type="ARBA" id="ARBA00009539"/>
    </source>
</evidence>
<comment type="function">
    <text evidence="7 8">Key enzyme in folate metabolism. Catalyzes an essential reaction for de novo glycine and purine synthesis, and for DNA precursor synthesis.</text>
</comment>
<dbReference type="PANTHER" id="PTHR48069">
    <property type="entry name" value="DIHYDROFOLATE REDUCTASE"/>
    <property type="match status" value="1"/>
</dbReference>
<dbReference type="PIRSF" id="PIRSF000194">
    <property type="entry name" value="DHFR"/>
    <property type="match status" value="1"/>
</dbReference>
<evidence type="ECO:0000313" key="10">
    <source>
        <dbReference type="EMBL" id="SCM72233.1"/>
    </source>
</evidence>
<dbReference type="InterPro" id="IPR001796">
    <property type="entry name" value="DHFR_dom"/>
</dbReference>
<dbReference type="UniPathway" id="UPA00077">
    <property type="reaction ID" value="UER00158"/>
</dbReference>
<dbReference type="Pfam" id="PF00186">
    <property type="entry name" value="DHFR_1"/>
    <property type="match status" value="1"/>
</dbReference>
<dbReference type="EC" id="1.5.1.3" evidence="3 8"/>
<dbReference type="PANTHER" id="PTHR48069:SF3">
    <property type="entry name" value="DIHYDROFOLATE REDUCTASE"/>
    <property type="match status" value="1"/>
</dbReference>
<evidence type="ECO:0000256" key="3">
    <source>
        <dbReference type="ARBA" id="ARBA00012856"/>
    </source>
</evidence>
<dbReference type="GO" id="GO:0004146">
    <property type="term" value="F:dihydrofolate reductase activity"/>
    <property type="evidence" value="ECO:0007669"/>
    <property type="project" value="UniProtKB-EC"/>
</dbReference>
<sequence length="171" mass="18375">MSRPLLDIVVAMAENGIIGRDGDMPWRLPTDLRHFKALTLGKPMVMGRRTFEAIGRPLPGRETIVVSRDPAFAPDGVSVLSDLDAALETAGASAEAKGVASFVVAGGGVLYAATIDRADRLYVTRVAASPEGDTRFPPIDPAVWVLDAAEPMARGERDSADATFETWLRRR</sequence>
<keyword evidence="6 8" id="KW-0560">Oxidoreductase</keyword>
<name>A0A212L3T5_9HYPH</name>
<dbReference type="Gene3D" id="3.40.430.10">
    <property type="entry name" value="Dihydrofolate Reductase, subunit A"/>
    <property type="match status" value="1"/>
</dbReference>
<comment type="pathway">
    <text evidence="1 8">Cofactor biosynthesis; tetrahydrofolate biosynthesis; 5,6,7,8-tetrahydrofolate from 7,8-dihydrofolate: step 1/1.</text>
</comment>
<dbReference type="EMBL" id="FMJD01000002">
    <property type="protein sequence ID" value="SCM72233.1"/>
    <property type="molecule type" value="Genomic_DNA"/>
</dbReference>
<dbReference type="SUPFAM" id="SSF53597">
    <property type="entry name" value="Dihydrofolate reductase-like"/>
    <property type="match status" value="1"/>
</dbReference>
<dbReference type="InterPro" id="IPR024072">
    <property type="entry name" value="DHFR-like_dom_sf"/>
</dbReference>
<dbReference type="GO" id="GO:0046452">
    <property type="term" value="P:dihydrofolate metabolic process"/>
    <property type="evidence" value="ECO:0007669"/>
    <property type="project" value="TreeGrafter"/>
</dbReference>
<evidence type="ECO:0000256" key="5">
    <source>
        <dbReference type="ARBA" id="ARBA00022857"/>
    </source>
</evidence>
<comment type="similarity">
    <text evidence="2 8">Belongs to the dihydrofolate reductase family.</text>
</comment>
<comment type="catalytic activity">
    <reaction evidence="8">
        <text>(6S)-5,6,7,8-tetrahydrofolate + NADP(+) = 7,8-dihydrofolate + NADPH + H(+)</text>
        <dbReference type="Rhea" id="RHEA:15009"/>
        <dbReference type="ChEBI" id="CHEBI:15378"/>
        <dbReference type="ChEBI" id="CHEBI:57451"/>
        <dbReference type="ChEBI" id="CHEBI:57453"/>
        <dbReference type="ChEBI" id="CHEBI:57783"/>
        <dbReference type="ChEBI" id="CHEBI:58349"/>
        <dbReference type="EC" id="1.5.1.3"/>
    </reaction>
</comment>
<proteinExistence type="inferred from homology"/>
<evidence type="ECO:0000256" key="7">
    <source>
        <dbReference type="ARBA" id="ARBA00025067"/>
    </source>
</evidence>
<gene>
    <name evidence="10" type="primary">dhfrIII</name>
    <name evidence="10" type="ORF">KL86PLE_100515</name>
</gene>
<dbReference type="RefSeq" id="WP_288199238.1">
    <property type="nucleotide sequence ID" value="NZ_LT608334.1"/>
</dbReference>
<reference evidence="10" key="1">
    <citation type="submission" date="2016-08" db="EMBL/GenBank/DDBJ databases">
        <authorList>
            <person name="Seilhamer J.J."/>
        </authorList>
    </citation>
    <scope>NUCLEOTIDE SEQUENCE</scope>
    <source>
        <strain evidence="10">86</strain>
    </source>
</reference>